<accession>A0A0L8AKX9</accession>
<evidence type="ECO:0000313" key="19">
    <source>
        <dbReference type="EMBL" id="KOF03088.1"/>
    </source>
</evidence>
<evidence type="ECO:0000313" key="20">
    <source>
        <dbReference type="Proteomes" id="UP000036908"/>
    </source>
</evidence>
<dbReference type="SUPFAM" id="SSF51621">
    <property type="entry name" value="Phosphoenolpyruvate/pyruvate domain"/>
    <property type="match status" value="1"/>
</dbReference>
<dbReference type="SUPFAM" id="SSF52935">
    <property type="entry name" value="PK C-terminal domain-like"/>
    <property type="match status" value="1"/>
</dbReference>
<dbReference type="Gene3D" id="3.40.1380.20">
    <property type="entry name" value="Pyruvate kinase, C-terminal domain"/>
    <property type="match status" value="1"/>
</dbReference>
<comment type="caution">
    <text evidence="19">The sequence shown here is derived from an EMBL/GenBank/DDBJ whole genome shotgun (WGS) entry which is preliminary data.</text>
</comment>
<dbReference type="InterPro" id="IPR040442">
    <property type="entry name" value="Pyrv_kinase-like_dom_sf"/>
</dbReference>
<evidence type="ECO:0000256" key="2">
    <source>
        <dbReference type="ARBA" id="ARBA00001958"/>
    </source>
</evidence>
<comment type="catalytic activity">
    <reaction evidence="16">
        <text>pyruvate + ATP = phosphoenolpyruvate + ADP + H(+)</text>
        <dbReference type="Rhea" id="RHEA:18157"/>
        <dbReference type="ChEBI" id="CHEBI:15361"/>
        <dbReference type="ChEBI" id="CHEBI:15378"/>
        <dbReference type="ChEBI" id="CHEBI:30616"/>
        <dbReference type="ChEBI" id="CHEBI:58702"/>
        <dbReference type="ChEBI" id="CHEBI:456216"/>
        <dbReference type="EC" id="2.7.1.40"/>
    </reaction>
</comment>
<dbReference type="PATRIC" id="fig|1566026.4.peg.3241"/>
<dbReference type="NCBIfam" id="TIGR01064">
    <property type="entry name" value="pyruv_kin"/>
    <property type="match status" value="1"/>
</dbReference>
<gene>
    <name evidence="19" type="ORF">OB69_07065</name>
</gene>
<evidence type="ECO:0000256" key="12">
    <source>
        <dbReference type="ARBA" id="ARBA00022842"/>
    </source>
</evidence>
<evidence type="ECO:0000256" key="5">
    <source>
        <dbReference type="ARBA" id="ARBA00012142"/>
    </source>
</evidence>
<keyword evidence="8" id="KW-0479">Metal-binding</keyword>
<dbReference type="EC" id="2.7.1.40" evidence="5 15"/>
<keyword evidence="20" id="KW-1185">Reference proteome</keyword>
<evidence type="ECO:0000256" key="13">
    <source>
        <dbReference type="ARBA" id="ARBA00023152"/>
    </source>
</evidence>
<evidence type="ECO:0000256" key="8">
    <source>
        <dbReference type="ARBA" id="ARBA00022723"/>
    </source>
</evidence>
<feature type="domain" description="Pyruvate kinase C-terminal" evidence="18">
    <location>
        <begin position="362"/>
        <end position="473"/>
    </location>
</feature>
<organism evidence="19 20">
    <name type="scientific">Roseivirga seohaensis subsp. aquiponti</name>
    <dbReference type="NCBI Taxonomy" id="1566026"/>
    <lineage>
        <taxon>Bacteria</taxon>
        <taxon>Pseudomonadati</taxon>
        <taxon>Bacteroidota</taxon>
        <taxon>Cytophagia</taxon>
        <taxon>Cytophagales</taxon>
        <taxon>Roseivirgaceae</taxon>
        <taxon>Roseivirga</taxon>
    </lineage>
</organism>
<evidence type="ECO:0000256" key="10">
    <source>
        <dbReference type="ARBA" id="ARBA00022777"/>
    </source>
</evidence>
<keyword evidence="14 19" id="KW-0670">Pyruvate</keyword>
<feature type="domain" description="Pyruvate kinase barrel" evidence="17">
    <location>
        <begin position="8"/>
        <end position="328"/>
    </location>
</feature>
<reference evidence="20" key="1">
    <citation type="submission" date="2014-11" db="EMBL/GenBank/DDBJ databases">
        <title>Genome sequencing of Roseivirga sp. D-25.</title>
        <authorList>
            <person name="Selvaratnam C."/>
            <person name="Thevarajoo S."/>
            <person name="Goh K.M."/>
            <person name="Eee R."/>
            <person name="Chan K.-G."/>
            <person name="Chong C.S."/>
        </authorList>
    </citation>
    <scope>NUCLEOTIDE SEQUENCE [LARGE SCALE GENOMIC DNA]</scope>
    <source>
        <strain evidence="20">D-25</strain>
    </source>
</reference>
<dbReference type="EMBL" id="JSVA01000008">
    <property type="protein sequence ID" value="KOF03088.1"/>
    <property type="molecule type" value="Genomic_DNA"/>
</dbReference>
<evidence type="ECO:0000256" key="11">
    <source>
        <dbReference type="ARBA" id="ARBA00022840"/>
    </source>
</evidence>
<comment type="similarity">
    <text evidence="4 16">Belongs to the pyruvate kinase family.</text>
</comment>
<evidence type="ECO:0000256" key="7">
    <source>
        <dbReference type="ARBA" id="ARBA00022679"/>
    </source>
</evidence>
<dbReference type="Pfam" id="PF02887">
    <property type="entry name" value="PK_C"/>
    <property type="match status" value="1"/>
</dbReference>
<evidence type="ECO:0000256" key="1">
    <source>
        <dbReference type="ARBA" id="ARBA00001946"/>
    </source>
</evidence>
<dbReference type="PANTHER" id="PTHR11817">
    <property type="entry name" value="PYRUVATE KINASE"/>
    <property type="match status" value="1"/>
</dbReference>
<keyword evidence="11" id="KW-0067">ATP-binding</keyword>
<dbReference type="GO" id="GO:0004743">
    <property type="term" value="F:pyruvate kinase activity"/>
    <property type="evidence" value="ECO:0007669"/>
    <property type="project" value="UniProtKB-UniRule"/>
</dbReference>
<evidence type="ECO:0000256" key="14">
    <source>
        <dbReference type="ARBA" id="ARBA00023317"/>
    </source>
</evidence>
<dbReference type="GO" id="GO:0005524">
    <property type="term" value="F:ATP binding"/>
    <property type="evidence" value="ECO:0007669"/>
    <property type="project" value="UniProtKB-KW"/>
</dbReference>
<dbReference type="PRINTS" id="PR01050">
    <property type="entry name" value="PYRUVTKNASE"/>
</dbReference>
<dbReference type="NCBIfam" id="NF004491">
    <property type="entry name" value="PRK05826.1"/>
    <property type="match status" value="1"/>
</dbReference>
<evidence type="ECO:0000256" key="16">
    <source>
        <dbReference type="RuleBase" id="RU000504"/>
    </source>
</evidence>
<dbReference type="Pfam" id="PF00224">
    <property type="entry name" value="PK"/>
    <property type="match status" value="1"/>
</dbReference>
<evidence type="ECO:0000256" key="4">
    <source>
        <dbReference type="ARBA" id="ARBA00008663"/>
    </source>
</evidence>
<comment type="pathway">
    <text evidence="3 16">Carbohydrate degradation; glycolysis; pyruvate from D-glyceraldehyde 3-phosphate: step 5/5.</text>
</comment>
<dbReference type="FunFam" id="3.20.20.60:FF:000025">
    <property type="entry name" value="Pyruvate kinase"/>
    <property type="match status" value="1"/>
</dbReference>
<keyword evidence="10 16" id="KW-0418">Kinase</keyword>
<sequence>MGYNKNINKAKIVATVGPASDSKEMLKELIYAGVNVFRLNFSHGDHANKSQIIERIRELNNELGTYCSILQDLQGPKIRVGEIEGGEVLITAGQEIVITTEQMVGNSKKVSTVYENLSTDVSIGDMILIDDGNLELTVKSINGADVTCVVKYGGMLKSKKGINLPFTKVSAPSLTPKDIEDLAFGLENDVDWIALSFVRHADDIRDLRSRIQAADKDCRIIAKIEKPEALQNIDEIIAESDALMVARGDLGVEIVMEEVPIAQKMIVEKCNLAAKPVIIATQMMESMIYNPRPTRAETNDVANAVLDGADALMLSAETAAGKYPVQTIKSMAKTIASVESSAQSIYSNFYEPLESSDTYMNDNIMLSACRLAERIEATAVLGNTVSGYTAFKLSSHRPKSHIFIFTPKKSLLTKLALVWGVRGYFYDSQESTDQTFKDHENILKANGHLEKGDVFITTASMPIRERGRTNMLKLNIAD</sequence>
<dbReference type="RefSeq" id="WP_053223005.1">
    <property type="nucleotide sequence ID" value="NZ_JSVA01000008.1"/>
</dbReference>
<dbReference type="InterPro" id="IPR011037">
    <property type="entry name" value="Pyrv_Knase-like_insert_dom_sf"/>
</dbReference>
<protein>
    <recommendedName>
        <fullName evidence="6 15">Pyruvate kinase</fullName>
        <ecNumber evidence="5 15">2.7.1.40</ecNumber>
    </recommendedName>
</protein>
<proteinExistence type="inferred from homology"/>
<name>A0A0L8AKX9_9BACT</name>
<dbReference type="InterPro" id="IPR036918">
    <property type="entry name" value="Pyrv_Knase_C_sf"/>
</dbReference>
<keyword evidence="9" id="KW-0547">Nucleotide-binding</keyword>
<dbReference type="InterPro" id="IPR015813">
    <property type="entry name" value="Pyrv/PenolPyrv_kinase-like_dom"/>
</dbReference>
<dbReference type="GO" id="GO:0000287">
    <property type="term" value="F:magnesium ion binding"/>
    <property type="evidence" value="ECO:0007669"/>
    <property type="project" value="UniProtKB-UniRule"/>
</dbReference>
<dbReference type="NCBIfam" id="NF004978">
    <property type="entry name" value="PRK06354.1"/>
    <property type="match status" value="1"/>
</dbReference>
<dbReference type="Proteomes" id="UP000036908">
    <property type="component" value="Unassembled WGS sequence"/>
</dbReference>
<dbReference type="InterPro" id="IPR015795">
    <property type="entry name" value="Pyrv_Knase_C"/>
</dbReference>
<comment type="cofactor">
    <cofactor evidence="2">
        <name>K(+)</name>
        <dbReference type="ChEBI" id="CHEBI:29103"/>
    </cofactor>
</comment>
<dbReference type="InterPro" id="IPR001697">
    <property type="entry name" value="Pyr_Knase"/>
</dbReference>
<dbReference type="Gene3D" id="3.20.20.60">
    <property type="entry name" value="Phosphoenolpyruvate-binding domains"/>
    <property type="match status" value="1"/>
</dbReference>
<evidence type="ECO:0000256" key="15">
    <source>
        <dbReference type="NCBIfam" id="TIGR01064"/>
    </source>
</evidence>
<dbReference type="InterPro" id="IPR018209">
    <property type="entry name" value="Pyrv_Knase_AS"/>
</dbReference>
<evidence type="ECO:0000256" key="6">
    <source>
        <dbReference type="ARBA" id="ARBA00018587"/>
    </source>
</evidence>
<evidence type="ECO:0000256" key="9">
    <source>
        <dbReference type="ARBA" id="ARBA00022741"/>
    </source>
</evidence>
<keyword evidence="7 16" id="KW-0808">Transferase</keyword>
<dbReference type="PROSITE" id="PS00110">
    <property type="entry name" value="PYRUVATE_KINASE"/>
    <property type="match status" value="1"/>
</dbReference>
<dbReference type="SUPFAM" id="SSF50800">
    <property type="entry name" value="PK beta-barrel domain-like"/>
    <property type="match status" value="1"/>
</dbReference>
<dbReference type="Gene3D" id="2.40.33.10">
    <property type="entry name" value="PK beta-barrel domain-like"/>
    <property type="match status" value="1"/>
</dbReference>
<keyword evidence="12 16" id="KW-0460">Magnesium</keyword>
<dbReference type="InterPro" id="IPR015793">
    <property type="entry name" value="Pyrv_Knase_brl"/>
</dbReference>
<comment type="cofactor">
    <cofactor evidence="1">
        <name>Mg(2+)</name>
        <dbReference type="ChEBI" id="CHEBI:18420"/>
    </cofactor>
</comment>
<evidence type="ECO:0000259" key="18">
    <source>
        <dbReference type="Pfam" id="PF02887"/>
    </source>
</evidence>
<evidence type="ECO:0000256" key="3">
    <source>
        <dbReference type="ARBA" id="ARBA00004997"/>
    </source>
</evidence>
<keyword evidence="13 16" id="KW-0324">Glycolysis</keyword>
<dbReference type="GO" id="GO:0016301">
    <property type="term" value="F:kinase activity"/>
    <property type="evidence" value="ECO:0007669"/>
    <property type="project" value="UniProtKB-KW"/>
</dbReference>
<dbReference type="AlphaFoldDB" id="A0A0L8AKX9"/>
<dbReference type="FunFam" id="2.40.33.10:FF:000001">
    <property type="entry name" value="Pyruvate kinase"/>
    <property type="match status" value="1"/>
</dbReference>
<dbReference type="UniPathway" id="UPA00109">
    <property type="reaction ID" value="UER00188"/>
</dbReference>
<evidence type="ECO:0000259" key="17">
    <source>
        <dbReference type="Pfam" id="PF00224"/>
    </source>
</evidence>
<dbReference type="InterPro" id="IPR015806">
    <property type="entry name" value="Pyrv_Knase_insert_dom_sf"/>
</dbReference>
<dbReference type="GO" id="GO:0030955">
    <property type="term" value="F:potassium ion binding"/>
    <property type="evidence" value="ECO:0007669"/>
    <property type="project" value="UniProtKB-UniRule"/>
</dbReference>
<dbReference type="OrthoDB" id="9812123at2"/>